<evidence type="ECO:0000313" key="2">
    <source>
        <dbReference type="EMBL" id="MCP2010358.1"/>
    </source>
</evidence>
<name>A0AA41L123_9BURK</name>
<dbReference type="RefSeq" id="WP_217940690.1">
    <property type="nucleotide sequence ID" value="NZ_JAHTGR010000002.1"/>
</dbReference>
<sequence>MNTYKYRIYYEWQGRTKSDPFAIEKSPEEIANALTRAPFEFSVRLSDRDATVRSEPSANLNEIILVVTTIESEDGVDLALVATLKDWRLFGDRL</sequence>
<evidence type="ECO:0000313" key="4">
    <source>
        <dbReference type="Proteomes" id="UP001162889"/>
    </source>
</evidence>
<protein>
    <submittedName>
        <fullName evidence="1">Uncharacterized protein</fullName>
    </submittedName>
</protein>
<accession>A0AA41L123</accession>
<evidence type="ECO:0000313" key="3">
    <source>
        <dbReference type="Proteomes" id="UP001155901"/>
    </source>
</evidence>
<comment type="caution">
    <text evidence="1">The sequence shown here is derived from an EMBL/GenBank/DDBJ whole genome shotgun (WGS) entry which is preliminary data.</text>
</comment>
<organism evidence="1 3">
    <name type="scientific">Duganella violaceipulchra</name>
    <dbReference type="NCBI Taxonomy" id="2849652"/>
    <lineage>
        <taxon>Bacteria</taxon>
        <taxon>Pseudomonadati</taxon>
        <taxon>Pseudomonadota</taxon>
        <taxon>Betaproteobacteria</taxon>
        <taxon>Burkholderiales</taxon>
        <taxon>Oxalobacteraceae</taxon>
        <taxon>Telluria group</taxon>
        <taxon>Duganella</taxon>
    </lineage>
</organism>
<keyword evidence="4" id="KW-1185">Reference proteome</keyword>
<dbReference type="EMBL" id="JAHTGR010000002">
    <property type="protein sequence ID" value="MBV6319993.1"/>
    <property type="molecule type" value="Genomic_DNA"/>
</dbReference>
<dbReference type="Proteomes" id="UP001162889">
    <property type="component" value="Unassembled WGS sequence"/>
</dbReference>
<dbReference type="EMBL" id="JALJZU010000008">
    <property type="protein sequence ID" value="MCP2010358.1"/>
    <property type="molecule type" value="Genomic_DNA"/>
</dbReference>
<gene>
    <name evidence="1" type="ORF">KVP70_03525</name>
    <name evidence="2" type="ORF">L1274_004098</name>
</gene>
<evidence type="ECO:0000313" key="1">
    <source>
        <dbReference type="EMBL" id="MBV6319993.1"/>
    </source>
</evidence>
<proteinExistence type="predicted"/>
<dbReference type="Proteomes" id="UP001155901">
    <property type="component" value="Unassembled WGS sequence"/>
</dbReference>
<dbReference type="AlphaFoldDB" id="A0AA41L123"/>
<reference evidence="1" key="1">
    <citation type="submission" date="2021-07" db="EMBL/GenBank/DDBJ databases">
        <title>Characterization of violacein-producing bacteria and related species.</title>
        <authorList>
            <person name="Wilson H.S."/>
            <person name="De Leon M.E."/>
        </authorList>
    </citation>
    <scope>NUCLEOTIDE SEQUENCE</scope>
    <source>
        <strain evidence="1">HSC-15S17</strain>
    </source>
</reference>
<reference evidence="2" key="2">
    <citation type="submission" date="2022-03" db="EMBL/GenBank/DDBJ databases">
        <title>Genome Encyclopedia of Bacteria and Archaea VI: Functional Genomics of Type Strains.</title>
        <authorList>
            <person name="Whitman W."/>
        </authorList>
    </citation>
    <scope>NUCLEOTIDE SEQUENCE</scope>
    <source>
        <strain evidence="2">HSC-15S17</strain>
    </source>
</reference>